<name>A0AAD7PUJ1_QUISA</name>
<dbReference type="SUPFAM" id="SSF48452">
    <property type="entry name" value="TPR-like"/>
    <property type="match status" value="2"/>
</dbReference>
<evidence type="ECO:0000256" key="5">
    <source>
        <dbReference type="ARBA" id="ARBA00023242"/>
    </source>
</evidence>
<keyword evidence="4" id="KW-0677">Repeat</keyword>
<accession>A0AAD7PUJ1</accession>
<protein>
    <submittedName>
        <fullName evidence="8">U3 small nucleolar RNA-associated protein 6-like protein</fullName>
    </submittedName>
</protein>
<evidence type="ECO:0000256" key="1">
    <source>
        <dbReference type="ARBA" id="ARBA00004604"/>
    </source>
</evidence>
<comment type="similarity">
    <text evidence="2">Belongs to the UTP6 family.</text>
</comment>
<evidence type="ECO:0000259" key="7">
    <source>
        <dbReference type="Pfam" id="PF24892"/>
    </source>
</evidence>
<comment type="subcellular location">
    <subcellularLocation>
        <location evidence="1">Nucleus</location>
        <location evidence="1">Nucleolus</location>
    </subcellularLocation>
</comment>
<dbReference type="GO" id="GO:0034388">
    <property type="term" value="C:Pwp2p-containing subcomplex of 90S preribosome"/>
    <property type="evidence" value="ECO:0007669"/>
    <property type="project" value="TreeGrafter"/>
</dbReference>
<keyword evidence="5" id="KW-0539">Nucleus</keyword>
<proteinExistence type="inferred from homology"/>
<dbReference type="InterPro" id="IPR011990">
    <property type="entry name" value="TPR-like_helical_dom_sf"/>
</dbReference>
<dbReference type="GO" id="GO:0032040">
    <property type="term" value="C:small-subunit processome"/>
    <property type="evidence" value="ECO:0007669"/>
    <property type="project" value="TreeGrafter"/>
</dbReference>
<evidence type="ECO:0000259" key="6">
    <source>
        <dbReference type="Pfam" id="PF08640"/>
    </source>
</evidence>
<evidence type="ECO:0000256" key="4">
    <source>
        <dbReference type="ARBA" id="ARBA00022737"/>
    </source>
</evidence>
<feature type="domain" description="U3 small nucleolar RNA-associated protein 6 N-terminal" evidence="6">
    <location>
        <begin position="4"/>
        <end position="76"/>
    </location>
</feature>
<evidence type="ECO:0000313" key="8">
    <source>
        <dbReference type="EMBL" id="KAJ7967932.1"/>
    </source>
</evidence>
<feature type="domain" description="U3 small nucleolar RNA-associated protein 6 homolog C-terminal" evidence="7">
    <location>
        <begin position="491"/>
        <end position="588"/>
    </location>
</feature>
<dbReference type="PANTHER" id="PTHR23271">
    <property type="entry name" value="HEPATOCELLULAR CARCINOMA-ASSOCIATED ANTIGEN 66"/>
    <property type="match status" value="1"/>
</dbReference>
<comment type="caution">
    <text evidence="8">The sequence shown here is derived from an EMBL/GenBank/DDBJ whole genome shotgun (WGS) entry which is preliminary data.</text>
</comment>
<dbReference type="Pfam" id="PF24892">
    <property type="entry name" value="UTP6_C"/>
    <property type="match status" value="1"/>
</dbReference>
<keyword evidence="9" id="KW-1185">Reference proteome</keyword>
<dbReference type="SMART" id="SM00386">
    <property type="entry name" value="HAT"/>
    <property type="match status" value="7"/>
</dbReference>
<dbReference type="Pfam" id="PF08640">
    <property type="entry name" value="U3_assoc_6"/>
    <property type="match status" value="1"/>
</dbReference>
<sequence length="610" mass="71560">MEAEAMVDELEDLEKRGLFTNREIKEISKQRERFEYKLLQPEKKPEDYLDYIEYETNFEKYLQLRKRVLEKYFKKKMKMKMKISISDFASVNRITGIYKRLLSRFEGDIDLWFRYLEFCKARRNEKTKMNMKEALVKCVRLHPKVPRFWIYAANWEFGHNLNIEAARVFMYFGLRFCPTSEDLWIAYLRMELTYLNKLKAPKVAPGKNEGTLIRCRIITDEKQWRDENKDLLMFLDDNSEVSKKQLYMFTVAERGMPFFQTVYRDAVEALPSSFRLRKRFVEILDEGLANSEEMHKKIIKDMKGDFATKPEFWDWFARLECDLQNIQETREGVILPQVQNAVQIYDEALEVVHSVTMFNMSVQFLMDVIAKTKRDSNYILDLLKVQYGKAETMGFITGDLDCQHISEKICKGKLTESAQSSIPSDADLLAIFELLEGILKKLPISKSLSLWKMALKLFAGHKKYFDMLVEMSTHLLSKNGGSENGSSLSSLIVNFVLQKYGIQHARNIYKRFLPLPHPGLAFYKNCIDLESNCVGDKDGLANARNLYESALATYHQNVDLWRDYYLMEMKMSKSDKATAISYRARKALNVDIMPCKEMEVLNMNVNSEFF</sequence>
<dbReference type="KEGG" id="qsa:O6P43_012116"/>
<evidence type="ECO:0000256" key="2">
    <source>
        <dbReference type="ARBA" id="ARBA00010734"/>
    </source>
</evidence>
<evidence type="ECO:0000313" key="9">
    <source>
        <dbReference type="Proteomes" id="UP001163823"/>
    </source>
</evidence>
<gene>
    <name evidence="8" type="ORF">O6P43_012116</name>
</gene>
<dbReference type="InterPro" id="IPR013949">
    <property type="entry name" value="Utp6"/>
</dbReference>
<dbReference type="InterPro" id="IPR055347">
    <property type="entry name" value="UTP6_N"/>
</dbReference>
<evidence type="ECO:0000256" key="3">
    <source>
        <dbReference type="ARBA" id="ARBA00022552"/>
    </source>
</evidence>
<dbReference type="GO" id="GO:0030515">
    <property type="term" value="F:snoRNA binding"/>
    <property type="evidence" value="ECO:0007669"/>
    <property type="project" value="InterPro"/>
</dbReference>
<dbReference type="GO" id="GO:0000462">
    <property type="term" value="P:maturation of SSU-rRNA from tricistronic rRNA transcript (SSU-rRNA, 5.8S rRNA, LSU-rRNA)"/>
    <property type="evidence" value="ECO:0007669"/>
    <property type="project" value="InterPro"/>
</dbReference>
<dbReference type="InterPro" id="IPR003107">
    <property type="entry name" value="HAT"/>
</dbReference>
<dbReference type="Gene3D" id="1.25.40.10">
    <property type="entry name" value="Tetratricopeptide repeat domain"/>
    <property type="match status" value="2"/>
</dbReference>
<dbReference type="AlphaFoldDB" id="A0AAD7PUJ1"/>
<dbReference type="PANTHER" id="PTHR23271:SF1">
    <property type="entry name" value="U3 SMALL NUCLEOLAR RNA-ASSOCIATED PROTEIN 6 HOMOLOG"/>
    <property type="match status" value="1"/>
</dbReference>
<keyword evidence="3" id="KW-0698">rRNA processing</keyword>
<dbReference type="InterPro" id="IPR056907">
    <property type="entry name" value="UTP6_C"/>
</dbReference>
<reference evidence="8" key="1">
    <citation type="journal article" date="2023" name="Science">
        <title>Elucidation of the pathway for biosynthesis of saponin adjuvants from the soapbark tree.</title>
        <authorList>
            <person name="Reed J."/>
            <person name="Orme A."/>
            <person name="El-Demerdash A."/>
            <person name="Owen C."/>
            <person name="Martin L.B.B."/>
            <person name="Misra R.C."/>
            <person name="Kikuchi S."/>
            <person name="Rejzek M."/>
            <person name="Martin A.C."/>
            <person name="Harkess A."/>
            <person name="Leebens-Mack J."/>
            <person name="Louveau T."/>
            <person name="Stephenson M.J."/>
            <person name="Osbourn A."/>
        </authorList>
    </citation>
    <scope>NUCLEOTIDE SEQUENCE</scope>
    <source>
        <strain evidence="8">S10</strain>
    </source>
</reference>
<organism evidence="8 9">
    <name type="scientific">Quillaja saponaria</name>
    <name type="common">Soap bark tree</name>
    <dbReference type="NCBI Taxonomy" id="32244"/>
    <lineage>
        <taxon>Eukaryota</taxon>
        <taxon>Viridiplantae</taxon>
        <taxon>Streptophyta</taxon>
        <taxon>Embryophyta</taxon>
        <taxon>Tracheophyta</taxon>
        <taxon>Spermatophyta</taxon>
        <taxon>Magnoliopsida</taxon>
        <taxon>eudicotyledons</taxon>
        <taxon>Gunneridae</taxon>
        <taxon>Pentapetalae</taxon>
        <taxon>rosids</taxon>
        <taxon>fabids</taxon>
        <taxon>Fabales</taxon>
        <taxon>Quillajaceae</taxon>
        <taxon>Quillaja</taxon>
    </lineage>
</organism>
<dbReference type="EMBL" id="JARAOO010000005">
    <property type="protein sequence ID" value="KAJ7967932.1"/>
    <property type="molecule type" value="Genomic_DNA"/>
</dbReference>
<dbReference type="Proteomes" id="UP001163823">
    <property type="component" value="Chromosome 5"/>
</dbReference>